<name>A0A6L5JXI1_RHOTE</name>
<dbReference type="EMBL" id="WIXJ01000005">
    <property type="protein sequence ID" value="MQY51776.1"/>
    <property type="molecule type" value="Genomic_DNA"/>
</dbReference>
<dbReference type="Proteomes" id="UP000480275">
    <property type="component" value="Unassembled WGS sequence"/>
</dbReference>
<comment type="caution">
    <text evidence="1">The sequence shown here is derived from an EMBL/GenBank/DDBJ whole genome shotgun (WGS) entry which is preliminary data.</text>
</comment>
<evidence type="ECO:0000313" key="1">
    <source>
        <dbReference type="EMBL" id="MQY51776.1"/>
    </source>
</evidence>
<dbReference type="OrthoDB" id="9812053at2"/>
<dbReference type="InterPro" id="IPR027396">
    <property type="entry name" value="DsrEFH-like"/>
</dbReference>
<evidence type="ECO:0008006" key="3">
    <source>
        <dbReference type="Google" id="ProtNLM"/>
    </source>
</evidence>
<protein>
    <recommendedName>
        <fullName evidence="3">Sulfur reduction protein DsrE</fullName>
    </recommendedName>
</protein>
<evidence type="ECO:0000313" key="2">
    <source>
        <dbReference type="Proteomes" id="UP000480275"/>
    </source>
</evidence>
<dbReference type="SUPFAM" id="SSF75169">
    <property type="entry name" value="DsrEFH-like"/>
    <property type="match status" value="1"/>
</dbReference>
<reference evidence="1 2" key="1">
    <citation type="submission" date="2019-10" db="EMBL/GenBank/DDBJ databases">
        <title>Whole-genome sequence of the purple nonsulfur photosynthetic bacterium Rhodocyclus tenuis.</title>
        <authorList>
            <person name="Kyndt J.A."/>
            <person name="Meyer T.E."/>
        </authorList>
    </citation>
    <scope>NUCLEOTIDE SEQUENCE [LARGE SCALE GENOMIC DNA]</scope>
    <source>
        <strain evidence="1 2">DSM 110</strain>
    </source>
</reference>
<organism evidence="1 2">
    <name type="scientific">Rhodocyclus tenuis</name>
    <name type="common">Rhodospirillum tenue</name>
    <dbReference type="NCBI Taxonomy" id="1066"/>
    <lineage>
        <taxon>Bacteria</taxon>
        <taxon>Pseudomonadati</taxon>
        <taxon>Pseudomonadota</taxon>
        <taxon>Betaproteobacteria</taxon>
        <taxon>Rhodocyclales</taxon>
        <taxon>Rhodocyclaceae</taxon>
        <taxon>Rhodocyclus</taxon>
    </lineage>
</organism>
<dbReference type="Gene3D" id="3.40.1260.10">
    <property type="entry name" value="DsrEFH-like"/>
    <property type="match status" value="1"/>
</dbReference>
<gene>
    <name evidence="1" type="ORF">GHK24_08315</name>
</gene>
<sequence length="115" mass="11930">MQSVLIIVNAPACAGEGIANALQLATAILHQQRETVNLRLYFMSGSLAGCCDAQGNMRASAQVSLQDLVRQGAQLVFCSTHAQATLSAARVHGAGVGSLASLAEWTLAADKVVCF</sequence>
<proteinExistence type="predicted"/>
<accession>A0A6L5JXI1</accession>
<dbReference type="AlphaFoldDB" id="A0A6L5JXI1"/>